<name>T2KQ50_FORAG</name>
<dbReference type="STRING" id="1347342.BN863_28690"/>
<keyword evidence="2" id="KW-1185">Reference proteome</keyword>
<dbReference type="eggNOG" id="ENOG503468C">
    <property type="taxonomic scope" value="Bacteria"/>
</dbReference>
<reference evidence="1 2" key="1">
    <citation type="journal article" date="2013" name="Appl. Environ. Microbiol.">
        <title>The genome of the alga-associated marine flavobacterium Formosa agariphila KMM 3901T reveals a broad potential for degradation of algal polysaccharides.</title>
        <authorList>
            <person name="Mann A.J."/>
            <person name="Hahnke R.L."/>
            <person name="Huang S."/>
            <person name="Werner J."/>
            <person name="Xing P."/>
            <person name="Barbeyron T."/>
            <person name="Huettel B."/>
            <person name="Stueber K."/>
            <person name="Reinhardt R."/>
            <person name="Harder J."/>
            <person name="Gloeckner F.O."/>
            <person name="Amann R.I."/>
            <person name="Teeling H."/>
        </authorList>
    </citation>
    <scope>NUCLEOTIDE SEQUENCE [LARGE SCALE GENOMIC DNA]</scope>
    <source>
        <strain evidence="2">DSM 15362 / KCTC 12365 / LMG 23005 / KMM 3901</strain>
    </source>
</reference>
<dbReference type="EMBL" id="HG315671">
    <property type="protein sequence ID" value="CDF80581.1"/>
    <property type="molecule type" value="Genomic_DNA"/>
</dbReference>
<proteinExistence type="predicted"/>
<gene>
    <name evidence="1" type="ORF">BN863_28690</name>
</gene>
<dbReference type="HOGENOM" id="CLU_1843830_0_0_10"/>
<dbReference type="AlphaFoldDB" id="T2KQ50"/>
<dbReference type="RefSeq" id="WP_038531831.1">
    <property type="nucleotide sequence ID" value="NZ_HG315671.1"/>
</dbReference>
<dbReference type="OrthoDB" id="1450673at2"/>
<sequence length="139" mass="15803">MIYITQDDLKTESFERFITESTSDFPTVIDKAEEKSIGIAKTLLKGRYDVVLIFDETTPVRDEFLVEIITKLTTCKIFGRNAARKLPTDLKDDYDWAMKQLEKINAGRLVLDLPLITSSSGAPTSDTIWGNNTNKNFYI</sequence>
<dbReference type="InterPro" id="IPR009752">
    <property type="entry name" value="Phage_Mu_GpJ"/>
</dbReference>
<organism evidence="1 2">
    <name type="scientific">Formosa agariphila (strain DSM 15362 / KCTC 12365 / LMG 23005 / KMM 3901 / M-2Alg 35-1)</name>
    <dbReference type="NCBI Taxonomy" id="1347342"/>
    <lineage>
        <taxon>Bacteria</taxon>
        <taxon>Pseudomonadati</taxon>
        <taxon>Bacteroidota</taxon>
        <taxon>Flavobacteriia</taxon>
        <taxon>Flavobacteriales</taxon>
        <taxon>Flavobacteriaceae</taxon>
        <taxon>Formosa</taxon>
    </lineage>
</organism>
<evidence type="ECO:0000313" key="2">
    <source>
        <dbReference type="Proteomes" id="UP000016160"/>
    </source>
</evidence>
<protein>
    <submittedName>
        <fullName evidence="1">Uncharacterized protein</fullName>
    </submittedName>
</protein>
<dbReference type="Pfam" id="PF07030">
    <property type="entry name" value="Phage_Mu_Gp36"/>
    <property type="match status" value="1"/>
</dbReference>
<evidence type="ECO:0000313" key="1">
    <source>
        <dbReference type="EMBL" id="CDF80581.1"/>
    </source>
</evidence>
<dbReference type="PATRIC" id="fig|1347342.6.peg.2888"/>
<accession>T2KQ50</accession>
<dbReference type="Proteomes" id="UP000016160">
    <property type="component" value="Chromosome"/>
</dbReference>